<evidence type="ECO:0000313" key="1">
    <source>
        <dbReference type="EMBL" id="EDY17294.1"/>
    </source>
</evidence>
<dbReference type="Gene3D" id="1.10.10.10">
    <property type="entry name" value="Winged helix-like DNA-binding domain superfamily/Winged helix DNA-binding domain"/>
    <property type="match status" value="1"/>
</dbReference>
<gene>
    <name evidence="1" type="ORF">CfE428DRAFT_5141</name>
</gene>
<dbReference type="InParanoid" id="B4D8A1"/>
<dbReference type="Proteomes" id="UP000005824">
    <property type="component" value="Unassembled WGS sequence"/>
</dbReference>
<dbReference type="InterPro" id="IPR036390">
    <property type="entry name" value="WH_DNA-bd_sf"/>
</dbReference>
<protein>
    <submittedName>
        <fullName evidence="1">Putative transcriptional regulator, AsnC family</fullName>
    </submittedName>
</protein>
<dbReference type="AlphaFoldDB" id="B4D8A1"/>
<reference evidence="1 2" key="1">
    <citation type="journal article" date="2011" name="J. Bacteriol.">
        <title>Genome sequence of Chthoniobacter flavus Ellin428, an aerobic heterotrophic soil bacterium.</title>
        <authorList>
            <person name="Kant R."/>
            <person name="van Passel M.W."/>
            <person name="Palva A."/>
            <person name="Lucas S."/>
            <person name="Lapidus A."/>
            <person name="Glavina Del Rio T."/>
            <person name="Dalin E."/>
            <person name="Tice H."/>
            <person name="Bruce D."/>
            <person name="Goodwin L."/>
            <person name="Pitluck S."/>
            <person name="Larimer F.W."/>
            <person name="Land M.L."/>
            <person name="Hauser L."/>
            <person name="Sangwan P."/>
            <person name="de Vos W.M."/>
            <person name="Janssen P.H."/>
            <person name="Smidt H."/>
        </authorList>
    </citation>
    <scope>NUCLEOTIDE SEQUENCE [LARGE SCALE GENOMIC DNA]</scope>
    <source>
        <strain evidence="1 2">Ellin428</strain>
    </source>
</reference>
<accession>B4D8A1</accession>
<evidence type="ECO:0000313" key="2">
    <source>
        <dbReference type="Proteomes" id="UP000005824"/>
    </source>
</evidence>
<name>B4D8A1_9BACT</name>
<organism evidence="1 2">
    <name type="scientific">Chthoniobacter flavus Ellin428</name>
    <dbReference type="NCBI Taxonomy" id="497964"/>
    <lineage>
        <taxon>Bacteria</taxon>
        <taxon>Pseudomonadati</taxon>
        <taxon>Verrucomicrobiota</taxon>
        <taxon>Spartobacteria</taxon>
        <taxon>Chthoniobacterales</taxon>
        <taxon>Chthoniobacteraceae</taxon>
        <taxon>Chthoniobacter</taxon>
    </lineage>
</organism>
<proteinExistence type="predicted"/>
<sequence>MKELDEQERLIVRHLIRDPRESDNGIGEATGVNVRTVGRKRQRLEQAGILSYFTHLDLSTRGTGQFAARHLYIIKFRIGVTYKQLLEDIQKEPFVRSIFTEIIFESHIAEIDGNLAMLLFIDGADEKDIVQTVQEQLIPSLLRNHGQDSIESVNTIRVLSPVRTMRNYIQPLNMTAGYIRKDWPDEAIYVGQTNNTTP</sequence>
<dbReference type="RefSeq" id="WP_006982462.1">
    <property type="nucleotide sequence ID" value="NZ_ABVL01000021.1"/>
</dbReference>
<dbReference type="Pfam" id="PF13412">
    <property type="entry name" value="HTH_24"/>
    <property type="match status" value="1"/>
</dbReference>
<keyword evidence="2" id="KW-1185">Reference proteome</keyword>
<comment type="caution">
    <text evidence="1">The sequence shown here is derived from an EMBL/GenBank/DDBJ whole genome shotgun (WGS) entry which is preliminary data.</text>
</comment>
<dbReference type="SUPFAM" id="SSF46785">
    <property type="entry name" value="Winged helix' DNA-binding domain"/>
    <property type="match status" value="1"/>
</dbReference>
<dbReference type="EMBL" id="ABVL01000021">
    <property type="protein sequence ID" value="EDY17294.1"/>
    <property type="molecule type" value="Genomic_DNA"/>
</dbReference>
<dbReference type="InterPro" id="IPR036388">
    <property type="entry name" value="WH-like_DNA-bd_sf"/>
</dbReference>